<accession>A0A8J3F361</accession>
<proteinExistence type="predicted"/>
<sequence>MKSGDSNVRQYNSRDGVDQVNKVFVRNKFEYLSSDQQVSWHGRLAVVARMAIACATLLYGSAALAWGFGEMRVLSALSEPLRTQVNLFGSDAATADRNCFKARLQGFDGASLGGATSVSFRENSHSLLITTRGPVNEPAAMLAVSYTCAPQMQREYAILLDLPTSQPSAPLVAPQRQENLAMPSSEAARQSAAESKPAPKPRRAAADSNEGAVREPQASKAANRSANRNAGTTKEPAKSVLKLGDDAVDGNYVLRQRLALSYDLSAVPAVPEGVEEVAAAALEPHADLSASDRALLQLQEKMTALERRTEALQKQNAAQSLALDQARNATATSSVTYILYFLLLICLLAIGWLVWRVRQARSEVEQASWQNMVPMFDAEEEKQSQSPVIASAAEDDAQPTTQNGAASGGVGSALALFGRKMRRKSDMPERPVSPAPAQERGLPELDDPFAGMSVVVAEEILDEIQEAEFWVHMNQPQRAISILETDAQPTSPLRWLHLFDLYRMVDDKERYDSLAARFKKAFNGHVAPWERSEAEKGQRHIDEFPHVMGKIMEVWPTDGAVKFLEELLLDNREGNRQGFDLPAYQDLLFLTNIAYQVQALRAADAAGHAEHEV</sequence>
<feature type="region of interest" description="Disordered" evidence="2">
    <location>
        <begin position="169"/>
        <end position="238"/>
    </location>
</feature>
<dbReference type="Pfam" id="PF25800">
    <property type="entry name" value="FimV_N"/>
    <property type="match status" value="1"/>
</dbReference>
<keyword evidence="3" id="KW-0812">Transmembrane</keyword>
<keyword evidence="1" id="KW-0175">Coiled coil</keyword>
<reference evidence="6" key="1">
    <citation type="journal article" date="2019" name="Int. J. Syst. Evol. Microbiol.">
        <title>The Global Catalogue of Microorganisms (GCM) 10K type strain sequencing project: providing services to taxonomists for standard genome sequencing and annotation.</title>
        <authorList>
            <consortium name="The Broad Institute Genomics Platform"/>
            <consortium name="The Broad Institute Genome Sequencing Center for Infectious Disease"/>
            <person name="Wu L."/>
            <person name="Ma J."/>
        </authorList>
    </citation>
    <scope>NUCLEOTIDE SEQUENCE [LARGE SCALE GENOMIC DNA]</scope>
    <source>
        <strain evidence="6">CCM 2767</strain>
    </source>
</reference>
<evidence type="ECO:0000256" key="3">
    <source>
        <dbReference type="SAM" id="Phobius"/>
    </source>
</evidence>
<comment type="caution">
    <text evidence="5">The sequence shown here is derived from an EMBL/GenBank/DDBJ whole genome shotgun (WGS) entry which is preliminary data.</text>
</comment>
<feature type="coiled-coil region" evidence="1">
    <location>
        <begin position="288"/>
        <end position="315"/>
    </location>
</feature>
<dbReference type="InterPro" id="IPR057840">
    <property type="entry name" value="FimV_N"/>
</dbReference>
<evidence type="ECO:0000256" key="1">
    <source>
        <dbReference type="SAM" id="Coils"/>
    </source>
</evidence>
<feature type="transmembrane region" description="Helical" evidence="3">
    <location>
        <begin position="46"/>
        <end position="68"/>
    </location>
</feature>
<evidence type="ECO:0000259" key="4">
    <source>
        <dbReference type="Pfam" id="PF25800"/>
    </source>
</evidence>
<feature type="transmembrane region" description="Helical" evidence="3">
    <location>
        <begin position="337"/>
        <end position="355"/>
    </location>
</feature>
<feature type="region of interest" description="Disordered" evidence="2">
    <location>
        <begin position="380"/>
        <end position="410"/>
    </location>
</feature>
<name>A0A8J3F361_9BURK</name>
<keyword evidence="3" id="KW-0472">Membrane</keyword>
<organism evidence="5 6">
    <name type="scientific">Oxalicibacterium faecigallinarum</name>
    <dbReference type="NCBI Taxonomy" id="573741"/>
    <lineage>
        <taxon>Bacteria</taxon>
        <taxon>Pseudomonadati</taxon>
        <taxon>Pseudomonadota</taxon>
        <taxon>Betaproteobacteria</taxon>
        <taxon>Burkholderiales</taxon>
        <taxon>Oxalobacteraceae</taxon>
        <taxon>Oxalicibacterium</taxon>
    </lineage>
</organism>
<evidence type="ECO:0000256" key="2">
    <source>
        <dbReference type="SAM" id="MobiDB-lite"/>
    </source>
</evidence>
<keyword evidence="6" id="KW-1185">Reference proteome</keyword>
<dbReference type="Proteomes" id="UP000642180">
    <property type="component" value="Unassembled WGS sequence"/>
</dbReference>
<dbReference type="EMBL" id="BMDI01000001">
    <property type="protein sequence ID" value="GGI18720.1"/>
    <property type="molecule type" value="Genomic_DNA"/>
</dbReference>
<feature type="region of interest" description="Disordered" evidence="2">
    <location>
        <begin position="423"/>
        <end position="444"/>
    </location>
</feature>
<protein>
    <recommendedName>
        <fullName evidence="4">FimV N-terminal domain-containing protein</fullName>
    </recommendedName>
</protein>
<keyword evidence="3" id="KW-1133">Transmembrane helix</keyword>
<feature type="domain" description="FimV N-terminal" evidence="4">
    <location>
        <begin position="67"/>
        <end position="163"/>
    </location>
</feature>
<gene>
    <name evidence="5" type="ORF">GCM10008066_15490</name>
</gene>
<dbReference type="RefSeq" id="WP_188380665.1">
    <property type="nucleotide sequence ID" value="NZ_BMDI01000001.1"/>
</dbReference>
<evidence type="ECO:0000313" key="6">
    <source>
        <dbReference type="Proteomes" id="UP000642180"/>
    </source>
</evidence>
<dbReference type="AlphaFoldDB" id="A0A8J3F361"/>
<feature type="compositionally biased region" description="Low complexity" evidence="2">
    <location>
        <begin position="184"/>
        <end position="196"/>
    </location>
</feature>
<evidence type="ECO:0000313" key="5">
    <source>
        <dbReference type="EMBL" id="GGI18720.1"/>
    </source>
</evidence>
<feature type="compositionally biased region" description="Low complexity" evidence="2">
    <location>
        <begin position="218"/>
        <end position="230"/>
    </location>
</feature>